<protein>
    <submittedName>
        <fullName evidence="1">Uncharacterized protein</fullName>
    </submittedName>
</protein>
<dbReference type="KEGG" id="tasa:A1Q1_08084"/>
<organism evidence="1 2">
    <name type="scientific">Trichosporon asahii var. asahii (strain ATCC 90039 / CBS 2479 / JCM 2466 / KCTC 7840 / NBRC 103889/ NCYC 2677 / UAMH 7654)</name>
    <name type="common">Yeast</name>
    <dbReference type="NCBI Taxonomy" id="1186058"/>
    <lineage>
        <taxon>Eukaryota</taxon>
        <taxon>Fungi</taxon>
        <taxon>Dikarya</taxon>
        <taxon>Basidiomycota</taxon>
        <taxon>Agaricomycotina</taxon>
        <taxon>Tremellomycetes</taxon>
        <taxon>Trichosporonales</taxon>
        <taxon>Trichosporonaceae</taxon>
        <taxon>Trichosporon</taxon>
    </lineage>
</organism>
<dbReference type="AlphaFoldDB" id="J8TYN9"/>
<name>J8TYN9_TRIAS</name>
<dbReference type="EMBL" id="ALBS01000008">
    <property type="protein sequence ID" value="EJT53167.1"/>
    <property type="molecule type" value="Genomic_DNA"/>
</dbReference>
<proteinExistence type="predicted"/>
<dbReference type="RefSeq" id="XP_014184330.1">
    <property type="nucleotide sequence ID" value="XM_014328855.1"/>
</dbReference>
<dbReference type="GeneID" id="25991596"/>
<evidence type="ECO:0000313" key="1">
    <source>
        <dbReference type="EMBL" id="EJT53167.1"/>
    </source>
</evidence>
<dbReference type="HOGENOM" id="CLU_937459_0_0_1"/>
<accession>J8TYN9</accession>
<gene>
    <name evidence="1" type="ORF">A1Q1_08084</name>
</gene>
<reference evidence="1 2" key="1">
    <citation type="journal article" date="2012" name="Eukaryot. Cell">
        <title>Draft genome sequence of CBS 2479, the standard type strain of Trichosporon asahii.</title>
        <authorList>
            <person name="Yang R.Y."/>
            <person name="Li H.T."/>
            <person name="Zhu H."/>
            <person name="Zhou G.P."/>
            <person name="Wang M."/>
            <person name="Wang L."/>
        </authorList>
    </citation>
    <scope>NUCLEOTIDE SEQUENCE [LARGE SCALE GENOMIC DNA]</scope>
    <source>
        <strain evidence="2">ATCC 90039 / CBS 2479 / JCM 2466 / KCTC 7840 / NCYC 2677 / UAMH 7654</strain>
    </source>
</reference>
<comment type="caution">
    <text evidence="1">The sequence shown here is derived from an EMBL/GenBank/DDBJ whole genome shotgun (WGS) entry which is preliminary data.</text>
</comment>
<dbReference type="Proteomes" id="UP000002748">
    <property type="component" value="Unassembled WGS sequence"/>
</dbReference>
<sequence length="297" mass="33504">MVPIRSTRSRLPQPVFNSTVKRVRKRPGSPMAAPSPTRRSAFGILGLFSDTHNRRQQHIPQNKRELFTRQVFPVSAIPYEPRPLGGIDIDYAALAFAHYNPNLRVQYHAGLTPLLYEQASRIADRPSLGSSKIAESLISKYDRELNDMREIMMDAHSAVRQIDNEAAKWGEFDMQETLSRAVYLHIGLAVNSFCENSDNFKDLSRNVLWTGWQWGDFEGAPTEWIGQFRGKPRAVCHWKLDMTEADMHALVLAGKGYASAGHPLHPGFYASRVERNHLDCTDDRVTENAAKACALVS</sequence>
<dbReference type="VEuPathDB" id="FungiDB:A1Q1_08084"/>
<evidence type="ECO:0000313" key="2">
    <source>
        <dbReference type="Proteomes" id="UP000002748"/>
    </source>
</evidence>